<dbReference type="Proteomes" id="UP000060787">
    <property type="component" value="Chromosome"/>
</dbReference>
<organism evidence="2 3">
    <name type="scientific">Lysobacter antibioticus</name>
    <dbReference type="NCBI Taxonomy" id="84531"/>
    <lineage>
        <taxon>Bacteria</taxon>
        <taxon>Pseudomonadati</taxon>
        <taxon>Pseudomonadota</taxon>
        <taxon>Gammaproteobacteria</taxon>
        <taxon>Lysobacterales</taxon>
        <taxon>Lysobacteraceae</taxon>
        <taxon>Lysobacter</taxon>
    </lineage>
</organism>
<keyword evidence="1" id="KW-0812">Transmembrane</keyword>
<evidence type="ECO:0000313" key="3">
    <source>
        <dbReference type="Proteomes" id="UP000060787"/>
    </source>
</evidence>
<reference evidence="2 3" key="1">
    <citation type="journal article" date="2015" name="BMC Genomics">
        <title>Comparative genomics and metabolic profiling of the genus Lysobacter.</title>
        <authorList>
            <person name="de Bruijn I."/>
            <person name="Cheng X."/>
            <person name="de Jager V."/>
            <person name="Exposito R.G."/>
            <person name="Watrous J."/>
            <person name="Patel N."/>
            <person name="Postma J."/>
            <person name="Dorrestein P.C."/>
            <person name="Kobayashi D."/>
            <person name="Raaijmakers J.M."/>
        </authorList>
    </citation>
    <scope>NUCLEOTIDE SEQUENCE [LARGE SCALE GENOMIC DNA]</scope>
    <source>
        <strain evidence="2 3">76</strain>
    </source>
</reference>
<keyword evidence="1" id="KW-0472">Membrane</keyword>
<keyword evidence="1" id="KW-1133">Transmembrane helix</keyword>
<evidence type="ECO:0000256" key="1">
    <source>
        <dbReference type="SAM" id="Phobius"/>
    </source>
</evidence>
<dbReference type="PATRIC" id="fig|84531.8.peg.618"/>
<gene>
    <name evidence="2" type="ORF">LA76x_0590</name>
</gene>
<proteinExistence type="predicted"/>
<dbReference type="KEGG" id="lab:LA76x_0590"/>
<accession>A0A0S2F5D6</accession>
<protein>
    <submittedName>
        <fullName evidence="2">Uncharacterized protein</fullName>
    </submittedName>
</protein>
<dbReference type="EMBL" id="CP011129">
    <property type="protein sequence ID" value="ALN78751.1"/>
    <property type="molecule type" value="Genomic_DNA"/>
</dbReference>
<name>A0A0S2F5D6_LYSAN</name>
<feature type="transmembrane region" description="Helical" evidence="1">
    <location>
        <begin position="40"/>
        <end position="57"/>
    </location>
</feature>
<dbReference type="AlphaFoldDB" id="A0A0S2F5D6"/>
<dbReference type="STRING" id="84531.LA76x_0590"/>
<keyword evidence="3" id="KW-1185">Reference proteome</keyword>
<evidence type="ECO:0000313" key="2">
    <source>
        <dbReference type="EMBL" id="ALN78751.1"/>
    </source>
</evidence>
<sequence>MRAAVARPWARFAESLASRAIRGTNERCMTHRFVTRRQRILGPSLLGYALVLPALIIT</sequence>